<organism evidence="3 4">
    <name type="scientific">Polypterus senegalus</name>
    <name type="common">Senegal bichir</name>
    <dbReference type="NCBI Taxonomy" id="55291"/>
    <lineage>
        <taxon>Eukaryota</taxon>
        <taxon>Metazoa</taxon>
        <taxon>Chordata</taxon>
        <taxon>Craniata</taxon>
        <taxon>Vertebrata</taxon>
        <taxon>Euteleostomi</taxon>
        <taxon>Actinopterygii</taxon>
        <taxon>Polypteriformes</taxon>
        <taxon>Polypteridae</taxon>
        <taxon>Polypterus</taxon>
    </lineage>
</organism>
<feature type="region of interest" description="Disordered" evidence="1">
    <location>
        <begin position="1058"/>
        <end position="1086"/>
    </location>
</feature>
<dbReference type="InterPro" id="IPR011704">
    <property type="entry name" value="ATPase_dyneun-rel_AAA"/>
</dbReference>
<dbReference type="PANTHER" id="PTHR21610:SF9">
    <property type="entry name" value="VON WILLEBRAND FACTOR A DOMAIN-CONTAINING PROTEIN 8"/>
    <property type="match status" value="1"/>
</dbReference>
<dbReference type="SUPFAM" id="SSF53300">
    <property type="entry name" value="vWA-like"/>
    <property type="match status" value="1"/>
</dbReference>
<dbReference type="Proteomes" id="UP000886611">
    <property type="component" value="Unassembled WGS sequence"/>
</dbReference>
<dbReference type="SUPFAM" id="SSF52540">
    <property type="entry name" value="P-loop containing nucleoside triphosphate hydrolases"/>
    <property type="match status" value="2"/>
</dbReference>
<evidence type="ECO:0000256" key="1">
    <source>
        <dbReference type="SAM" id="MobiDB-lite"/>
    </source>
</evidence>
<proteinExistence type="predicted"/>
<gene>
    <name evidence="3" type="ORF">GTO96_0013568</name>
</gene>
<protein>
    <submittedName>
        <fullName evidence="3">VWA8 protein</fullName>
    </submittedName>
</protein>
<sequence length="1420" mass="159050">MIQRLYPYNLLLGKDGKMAVENALNKFELLDAHKNSVSMSTVKVEKNFGQLSYQAAVTLQIANKTVTFQGCGKSVIVKEFAEILGYKIEPILLYQDMTARDLLQQRYTLPNGDTSWRPSPLVTAAQEGKLVILDGIHRVNLGTLSVLSRLIHDRELTLYDGTRLIPADRYQTLKEVYKLTDEDMQKRSVFPVHPSFRIIALAEPPVIGSSTQQWLSPEMLTMFLFHSVKPLTMKEEKEIINGMAQSLASSLSTRQLLRICHRLSQYPEENIAHAINKACLSRFLPNLARSALQKNLLDSRIEETAERLSKQEELHSSHEIKGGTLKIGKVSIPVYDPDEKMKVPDVLFYENAQHMMIMEDMLKDFLLGEHLLLVGNQVKAVKMGHVLVIDEADKAPTNVTCILKTLVENGEMILADGRRIVAGDIFSCHAVDNPKPQSELAMLKQYGPDVPDAVLQKLVAAFGELRGMADQGTITYPYSTREVVNIVRHLQKFPDEGLSDVVRNVFDFDSYNKDMRDIVIGTLHKHGIPIGAKPTSVHLAKELPLPDCHLTGYWTTNVSGISPPKLLCPAETRHIDIKVLIQKHPLQRKESRALSFTEEQAHWQIPMNEVNIVCDIITADDTIYVATCNPVSLYSMNRRGGAVHCMDLYDVFPRAVSGIWQPFITLGALGHPLENQVVVHEEQSNAVLHVDLQSGAVRQLLLSQDMQSSAKKVSSWWANKEDKGVHKMCREFSHMNWLVFYKEGGCHLDVLDVLEGKVHTISLPINLGSVYLVAEDRWLLIEHKTNQLTLDIRRNIVSYVLNDWDRFKVWTDDGTGDNYTTQEHYKSEMLKPFTYGSACMQCSDPHEISKDQLSSENLSAALGQKIVCPNRILSDVDNYATIVIGFPDLMSPNEVYSWKRKSPLTGSSSADKFFAGGHPNTELKRSNCVILLGSNQIIRALPSGDVPLSDLYTKDAKPELTVSYLEITDLNSKKVKYIAIPRPRSLSPYTSWLSKISDTDVLLAALGQGSVITVDMGGHMRLWETGLESLQRSLLEWRNMIGREDGRPVQITVQKDSGLDVSSPKHGKVDANNVPHVGGNMWAGGTGGRDTAGLGGKGGPYRLDAGHQVYQVSQAEKDAVPEEVKRAAREMAEKAFKERLKEIQMSEYDASTYERFSTAVKHQVQSLRVILDSLQAKGKERQWLKNQAVGELDDAKIIDGLTGEKNIYKRRGEKDPEVMLGTPQQKPKRLQLLVDISGSMYRFNGVDGRLERSMEAVCMVMEALEGYEQKLKYDILGHSGDGFNIELVRCDKIPKNNKQRLEVLKIMHAHSQFCMSGDYTLEGTEHAVKEIVKEEADEYFVIVLSDANLERYGISPSRFAQALTTNSQVNAFAIFIGSLGDQAERLQKTLPAGRSFVAMDTKQIPQILQQIFTSTMLSSA</sequence>
<feature type="domain" description="VWFA" evidence="2">
    <location>
        <begin position="1229"/>
        <end position="1411"/>
    </location>
</feature>
<dbReference type="PROSITE" id="PS50234">
    <property type="entry name" value="VWFA"/>
    <property type="match status" value="1"/>
</dbReference>
<dbReference type="InterPro" id="IPR027417">
    <property type="entry name" value="P-loop_NTPase"/>
</dbReference>
<comment type="caution">
    <text evidence="3">The sequence shown here is derived from an EMBL/GenBank/DDBJ whole genome shotgun (WGS) entry which is preliminary data.</text>
</comment>
<evidence type="ECO:0000259" key="2">
    <source>
        <dbReference type="PROSITE" id="PS50234"/>
    </source>
</evidence>
<dbReference type="SMART" id="SM00327">
    <property type="entry name" value="VWA"/>
    <property type="match status" value="1"/>
</dbReference>
<dbReference type="InterPro" id="IPR036465">
    <property type="entry name" value="vWFA_dom_sf"/>
</dbReference>
<dbReference type="Pfam" id="PF07728">
    <property type="entry name" value="AAA_5"/>
    <property type="match status" value="2"/>
</dbReference>
<feature type="non-terminal residue" evidence="3">
    <location>
        <position position="1"/>
    </location>
</feature>
<keyword evidence="4" id="KW-1185">Reference proteome</keyword>
<evidence type="ECO:0000313" key="3">
    <source>
        <dbReference type="EMBL" id="KAG2456994.1"/>
    </source>
</evidence>
<evidence type="ECO:0000313" key="4">
    <source>
        <dbReference type="Proteomes" id="UP000886611"/>
    </source>
</evidence>
<accession>A0A8X7WX75</accession>
<dbReference type="InterPro" id="IPR039891">
    <property type="entry name" value="VWA8"/>
</dbReference>
<feature type="non-terminal residue" evidence="3">
    <location>
        <position position="1420"/>
    </location>
</feature>
<reference evidence="3 4" key="1">
    <citation type="journal article" date="2021" name="Cell">
        <title>Tracing the genetic footprints of vertebrate landing in non-teleost ray-finned fishes.</title>
        <authorList>
            <person name="Bi X."/>
            <person name="Wang K."/>
            <person name="Yang L."/>
            <person name="Pan H."/>
            <person name="Jiang H."/>
            <person name="Wei Q."/>
            <person name="Fang M."/>
            <person name="Yu H."/>
            <person name="Zhu C."/>
            <person name="Cai Y."/>
            <person name="He Y."/>
            <person name="Gan X."/>
            <person name="Zeng H."/>
            <person name="Yu D."/>
            <person name="Zhu Y."/>
            <person name="Jiang H."/>
            <person name="Qiu Q."/>
            <person name="Yang H."/>
            <person name="Zhang Y.E."/>
            <person name="Wang W."/>
            <person name="Zhu M."/>
            <person name="He S."/>
            <person name="Zhang G."/>
        </authorList>
    </citation>
    <scope>NUCLEOTIDE SEQUENCE [LARGE SCALE GENOMIC DNA]</scope>
    <source>
        <strain evidence="3">Bchr_013</strain>
    </source>
</reference>
<dbReference type="GO" id="GO:0016887">
    <property type="term" value="F:ATP hydrolysis activity"/>
    <property type="evidence" value="ECO:0007669"/>
    <property type="project" value="InterPro"/>
</dbReference>
<dbReference type="InterPro" id="IPR002035">
    <property type="entry name" value="VWF_A"/>
</dbReference>
<dbReference type="Gene3D" id="3.40.50.300">
    <property type="entry name" value="P-loop containing nucleotide triphosphate hydrolases"/>
    <property type="match status" value="1"/>
</dbReference>
<dbReference type="GO" id="GO:0005524">
    <property type="term" value="F:ATP binding"/>
    <property type="evidence" value="ECO:0007669"/>
    <property type="project" value="InterPro"/>
</dbReference>
<dbReference type="GO" id="GO:0005737">
    <property type="term" value="C:cytoplasm"/>
    <property type="evidence" value="ECO:0007669"/>
    <property type="project" value="TreeGrafter"/>
</dbReference>
<dbReference type="EMBL" id="JAATIS010008602">
    <property type="protein sequence ID" value="KAG2456994.1"/>
    <property type="molecule type" value="Genomic_DNA"/>
</dbReference>
<name>A0A8X7WX75_POLSE</name>
<dbReference type="Gene3D" id="3.40.50.410">
    <property type="entry name" value="von Willebrand factor, type A domain"/>
    <property type="match status" value="1"/>
</dbReference>
<dbReference type="PANTHER" id="PTHR21610">
    <property type="entry name" value="VON WILLEBRAND FACTOR A DOMAIN-CONTAINING PROTEIN 8"/>
    <property type="match status" value="1"/>
</dbReference>